<comment type="caution">
    <text evidence="2">The sequence shown here is derived from an EMBL/GenBank/DDBJ whole genome shotgun (WGS) entry which is preliminary data.</text>
</comment>
<evidence type="ECO:0000313" key="3">
    <source>
        <dbReference type="Proteomes" id="UP000632339"/>
    </source>
</evidence>
<accession>A0ABQ2HXE8</accession>
<organism evidence="2 3">
    <name type="scientific">Dyadobacter beijingensis</name>
    <dbReference type="NCBI Taxonomy" id="365489"/>
    <lineage>
        <taxon>Bacteria</taxon>
        <taxon>Pseudomonadati</taxon>
        <taxon>Bacteroidota</taxon>
        <taxon>Cytophagia</taxon>
        <taxon>Cytophagales</taxon>
        <taxon>Spirosomataceae</taxon>
        <taxon>Dyadobacter</taxon>
    </lineage>
</organism>
<keyword evidence="1" id="KW-0732">Signal</keyword>
<evidence type="ECO:0008006" key="4">
    <source>
        <dbReference type="Google" id="ProtNLM"/>
    </source>
</evidence>
<reference evidence="3" key="1">
    <citation type="journal article" date="2019" name="Int. J. Syst. Evol. Microbiol.">
        <title>The Global Catalogue of Microorganisms (GCM) 10K type strain sequencing project: providing services to taxonomists for standard genome sequencing and annotation.</title>
        <authorList>
            <consortium name="The Broad Institute Genomics Platform"/>
            <consortium name="The Broad Institute Genome Sequencing Center for Infectious Disease"/>
            <person name="Wu L."/>
            <person name="Ma J."/>
        </authorList>
    </citation>
    <scope>NUCLEOTIDE SEQUENCE [LARGE SCALE GENOMIC DNA]</scope>
    <source>
        <strain evidence="3">CGMCC 1.6375</strain>
    </source>
</reference>
<name>A0ABQ2HXE8_9BACT</name>
<evidence type="ECO:0000313" key="2">
    <source>
        <dbReference type="EMBL" id="GGM94436.1"/>
    </source>
</evidence>
<dbReference type="RefSeq" id="WP_019943080.1">
    <property type="nucleotide sequence ID" value="NZ_BMLI01000001.1"/>
</dbReference>
<protein>
    <recommendedName>
        <fullName evidence="4">Outer membrane protein beta-barrel domain-containing protein</fullName>
    </recommendedName>
</protein>
<evidence type="ECO:0000256" key="1">
    <source>
        <dbReference type="SAM" id="SignalP"/>
    </source>
</evidence>
<dbReference type="EMBL" id="BMLI01000001">
    <property type="protein sequence ID" value="GGM94436.1"/>
    <property type="molecule type" value="Genomic_DNA"/>
</dbReference>
<dbReference type="Proteomes" id="UP000632339">
    <property type="component" value="Unassembled WGS sequence"/>
</dbReference>
<keyword evidence="3" id="KW-1185">Reference proteome</keyword>
<feature type="chain" id="PRO_5047439402" description="Outer membrane protein beta-barrel domain-containing protein" evidence="1">
    <location>
        <begin position="26"/>
        <end position="232"/>
    </location>
</feature>
<feature type="signal peptide" evidence="1">
    <location>
        <begin position="1"/>
        <end position="25"/>
    </location>
</feature>
<sequence>MKKGTTCKLALVLALLSLIINDVVGQNRKPFHIGIHAGYGTDYYQRKVKGPGGSSGAPGNFNSRYSVELGVYGEKFVKNRLSVVPKIRYSIQNVPTNTLCNCSHLDYLQKELHHTAWLALGLRAYLSQRSAVKAFAGMGVLTYYFVGYGEKRNDNSSFHWNAQGYNRINPGISGEIGLQWKRIGLSAEYHRNMGNTFAKGYKLSTGDEVRRSIFRQGYTISMSFLITKPASQ</sequence>
<proteinExistence type="predicted"/>
<gene>
    <name evidence="2" type="ORF">GCM10010967_29610</name>
</gene>